<evidence type="ECO:0000313" key="3">
    <source>
        <dbReference type="Proteomes" id="UP001161017"/>
    </source>
</evidence>
<feature type="region of interest" description="Disordered" evidence="1">
    <location>
        <begin position="19"/>
        <end position="114"/>
    </location>
</feature>
<name>A0AA43QGZ4_9LECA</name>
<organism evidence="2 3">
    <name type="scientific">Ramalina farinacea</name>
    <dbReference type="NCBI Taxonomy" id="258253"/>
    <lineage>
        <taxon>Eukaryota</taxon>
        <taxon>Fungi</taxon>
        <taxon>Dikarya</taxon>
        <taxon>Ascomycota</taxon>
        <taxon>Pezizomycotina</taxon>
        <taxon>Lecanoromycetes</taxon>
        <taxon>OSLEUM clade</taxon>
        <taxon>Lecanoromycetidae</taxon>
        <taxon>Lecanorales</taxon>
        <taxon>Lecanorineae</taxon>
        <taxon>Ramalinaceae</taxon>
        <taxon>Ramalina</taxon>
    </lineage>
</organism>
<sequence length="114" mass="12306">MTMMLRLHNTRTLALAKLLPVPSGRFASSQSNTSHGKPSESTDNAKGSSNVNPDQGASEKKEIKPQQTQAQQDAELRQKLEDISGGGGTAGLELEDGQPTAMKRGVRENMFRLI</sequence>
<reference evidence="2" key="1">
    <citation type="journal article" date="2023" name="Genome Biol. Evol.">
        <title>First Whole Genome Sequence and Flow Cytometry Genome Size Data for the Lichen-Forming Fungus Ramalina farinacea (Ascomycota).</title>
        <authorList>
            <person name="Llewellyn T."/>
            <person name="Mian S."/>
            <person name="Hill R."/>
            <person name="Leitch I.J."/>
            <person name="Gaya E."/>
        </authorList>
    </citation>
    <scope>NUCLEOTIDE SEQUENCE</scope>
    <source>
        <strain evidence="2">LIQ254RAFAR</strain>
    </source>
</reference>
<dbReference type="AlphaFoldDB" id="A0AA43QGZ4"/>
<comment type="caution">
    <text evidence="2">The sequence shown here is derived from an EMBL/GenBank/DDBJ whole genome shotgun (WGS) entry which is preliminary data.</text>
</comment>
<protein>
    <submittedName>
        <fullName evidence="2">Uncharacterized protein</fullName>
    </submittedName>
</protein>
<dbReference type="EMBL" id="JAPUFD010000003">
    <property type="protein sequence ID" value="MDI1486342.1"/>
    <property type="molecule type" value="Genomic_DNA"/>
</dbReference>
<feature type="compositionally biased region" description="Basic and acidic residues" evidence="1">
    <location>
        <begin position="105"/>
        <end position="114"/>
    </location>
</feature>
<evidence type="ECO:0000256" key="1">
    <source>
        <dbReference type="SAM" id="MobiDB-lite"/>
    </source>
</evidence>
<accession>A0AA43QGZ4</accession>
<proteinExistence type="predicted"/>
<dbReference type="Proteomes" id="UP001161017">
    <property type="component" value="Unassembled WGS sequence"/>
</dbReference>
<gene>
    <name evidence="2" type="ORF">OHK93_005569</name>
</gene>
<feature type="compositionally biased region" description="Polar residues" evidence="1">
    <location>
        <begin position="26"/>
        <end position="55"/>
    </location>
</feature>
<evidence type="ECO:0000313" key="2">
    <source>
        <dbReference type="EMBL" id="MDI1486342.1"/>
    </source>
</evidence>
<keyword evidence="3" id="KW-1185">Reference proteome</keyword>